<gene>
    <name evidence="2" type="ORF">MNBD_GAMMA11-864</name>
</gene>
<reference evidence="2" key="1">
    <citation type="submission" date="2018-06" db="EMBL/GenBank/DDBJ databases">
        <authorList>
            <person name="Zhirakovskaya E."/>
        </authorList>
    </citation>
    <scope>NUCLEOTIDE SEQUENCE</scope>
</reference>
<dbReference type="InterPro" id="IPR056091">
    <property type="entry name" value="DUF7674"/>
</dbReference>
<feature type="domain" description="DUF7674" evidence="1">
    <location>
        <begin position="12"/>
        <end position="121"/>
    </location>
</feature>
<dbReference type="AlphaFoldDB" id="A0A3B0X0W4"/>
<proteinExistence type="predicted"/>
<dbReference type="Pfam" id="PF24722">
    <property type="entry name" value="DUF7674"/>
    <property type="match status" value="1"/>
</dbReference>
<evidence type="ECO:0000313" key="2">
    <source>
        <dbReference type="EMBL" id="VAW58153.1"/>
    </source>
</evidence>
<protein>
    <recommendedName>
        <fullName evidence="1">DUF7674 domain-containing protein</fullName>
    </recommendedName>
</protein>
<evidence type="ECO:0000259" key="1">
    <source>
        <dbReference type="Pfam" id="PF24722"/>
    </source>
</evidence>
<sequence length="128" mass="14775">MITKEEMLNPILVVSPDFSPVWNMLLSKRAGHKNSLPIYVALTELARHISQLHLNSRQEEARKIFDIIESWHLEGDAYVHEAATSGLIEDLQNSSIVGEGIPQQLASYLLPETRRWWEKSLNAWLKWK</sequence>
<dbReference type="EMBL" id="UOFG01000021">
    <property type="protein sequence ID" value="VAW58153.1"/>
    <property type="molecule type" value="Genomic_DNA"/>
</dbReference>
<organism evidence="2">
    <name type="scientific">hydrothermal vent metagenome</name>
    <dbReference type="NCBI Taxonomy" id="652676"/>
    <lineage>
        <taxon>unclassified sequences</taxon>
        <taxon>metagenomes</taxon>
        <taxon>ecological metagenomes</taxon>
    </lineage>
</organism>
<accession>A0A3B0X0W4</accession>
<name>A0A3B0X0W4_9ZZZZ</name>